<evidence type="ECO:0000256" key="1">
    <source>
        <dbReference type="SAM" id="Phobius"/>
    </source>
</evidence>
<proteinExistence type="predicted"/>
<dbReference type="STRING" id="46914.JP75_22870"/>
<gene>
    <name evidence="3" type="ORF">JP75_22870</name>
</gene>
<name>A0A087LX67_9HYPH</name>
<dbReference type="Pfam" id="PF07811">
    <property type="entry name" value="TadE"/>
    <property type="match status" value="1"/>
</dbReference>
<organism evidence="3 4">
    <name type="scientific">Devosia riboflavina</name>
    <dbReference type="NCBI Taxonomy" id="46914"/>
    <lineage>
        <taxon>Bacteria</taxon>
        <taxon>Pseudomonadati</taxon>
        <taxon>Pseudomonadota</taxon>
        <taxon>Alphaproteobacteria</taxon>
        <taxon>Hyphomicrobiales</taxon>
        <taxon>Devosiaceae</taxon>
        <taxon>Devosia</taxon>
    </lineage>
</organism>
<keyword evidence="1" id="KW-1133">Transmembrane helix</keyword>
<keyword evidence="1" id="KW-0472">Membrane</keyword>
<comment type="caution">
    <text evidence="3">The sequence shown here is derived from an EMBL/GenBank/DDBJ whole genome shotgun (WGS) entry which is preliminary data.</text>
</comment>
<accession>A0A087LX67</accession>
<keyword evidence="1" id="KW-0812">Transmembrane</keyword>
<dbReference type="AlphaFoldDB" id="A0A087LX67"/>
<dbReference type="EMBL" id="JQGC01000030">
    <property type="protein sequence ID" value="KFL29220.1"/>
    <property type="molecule type" value="Genomic_DNA"/>
</dbReference>
<protein>
    <recommendedName>
        <fullName evidence="2">TadE-like domain-containing protein</fullName>
    </recommendedName>
</protein>
<evidence type="ECO:0000259" key="2">
    <source>
        <dbReference type="Pfam" id="PF07811"/>
    </source>
</evidence>
<feature type="domain" description="TadE-like" evidence="2">
    <location>
        <begin position="17"/>
        <end position="55"/>
    </location>
</feature>
<keyword evidence="4" id="KW-1185">Reference proteome</keyword>
<evidence type="ECO:0000313" key="4">
    <source>
        <dbReference type="Proteomes" id="UP000028981"/>
    </source>
</evidence>
<dbReference type="Proteomes" id="UP000028981">
    <property type="component" value="Unassembled WGS sequence"/>
</dbReference>
<dbReference type="InterPro" id="IPR012495">
    <property type="entry name" value="TadE-like_dom"/>
</dbReference>
<feature type="transmembrane region" description="Helical" evidence="1">
    <location>
        <begin position="21"/>
        <end position="45"/>
    </location>
</feature>
<sequence>MVRAGRRRRRFGRDTKGAAAIEFALLVPILLAIIFSTLEAGWLMVQTIMLDRALDLTVRELRIGSFANPTQEAMRDRICAQAVVLIDCQKTLALELIPITSAASYPTDAARCLNRGTTLQPVLRFDAGQRTQTVFVRACYVVELFTPGLGLGLVLSKDETGAVRLVSKSGFINEPA</sequence>
<reference evidence="3 4" key="1">
    <citation type="submission" date="2014-08" db="EMBL/GenBank/DDBJ databases">
        <authorList>
            <person name="Hassan Y.I."/>
            <person name="Lepp D."/>
            <person name="Zhou T."/>
        </authorList>
    </citation>
    <scope>NUCLEOTIDE SEQUENCE [LARGE SCALE GENOMIC DNA]</scope>
    <source>
        <strain evidence="3 4">IFO13584</strain>
    </source>
</reference>
<evidence type="ECO:0000313" key="3">
    <source>
        <dbReference type="EMBL" id="KFL29220.1"/>
    </source>
</evidence>